<comment type="caution">
    <text evidence="2">The sequence shown here is derived from an EMBL/GenBank/DDBJ whole genome shotgun (WGS) entry which is preliminary data.</text>
</comment>
<evidence type="ECO:0000256" key="1">
    <source>
        <dbReference type="SAM" id="MobiDB-lite"/>
    </source>
</evidence>
<keyword evidence="3" id="KW-1185">Reference proteome</keyword>
<name>A0ABD5V1Y2_9EURY</name>
<accession>A0ABD5V1Y2</accession>
<dbReference type="EMBL" id="JBHSXQ010000002">
    <property type="protein sequence ID" value="MFC6905059.1"/>
    <property type="molecule type" value="Genomic_DNA"/>
</dbReference>
<organism evidence="2 3">
    <name type="scientific">Halalkalicoccus tibetensis</name>
    <dbReference type="NCBI Taxonomy" id="175632"/>
    <lineage>
        <taxon>Archaea</taxon>
        <taxon>Methanobacteriati</taxon>
        <taxon>Methanobacteriota</taxon>
        <taxon>Stenosarchaea group</taxon>
        <taxon>Halobacteria</taxon>
        <taxon>Halobacteriales</taxon>
        <taxon>Halococcaceae</taxon>
        <taxon>Halalkalicoccus</taxon>
    </lineage>
</organism>
<protein>
    <submittedName>
        <fullName evidence="2">S-layer protein</fullName>
    </submittedName>
</protein>
<dbReference type="RefSeq" id="WP_340603573.1">
    <property type="nucleotide sequence ID" value="NZ_JBBMXV010000002.1"/>
</dbReference>
<dbReference type="Proteomes" id="UP001596312">
    <property type="component" value="Unassembled WGS sequence"/>
</dbReference>
<reference evidence="2 3" key="1">
    <citation type="journal article" date="2019" name="Int. J. Syst. Evol. Microbiol.">
        <title>The Global Catalogue of Microorganisms (GCM) 10K type strain sequencing project: providing services to taxonomists for standard genome sequencing and annotation.</title>
        <authorList>
            <consortium name="The Broad Institute Genomics Platform"/>
            <consortium name="The Broad Institute Genome Sequencing Center for Infectious Disease"/>
            <person name="Wu L."/>
            <person name="Ma J."/>
        </authorList>
    </citation>
    <scope>NUCLEOTIDE SEQUENCE [LARGE SCALE GENOMIC DNA]</scope>
    <source>
        <strain evidence="2 3">CGMCC 1.3240</strain>
    </source>
</reference>
<feature type="compositionally biased region" description="Acidic residues" evidence="1">
    <location>
        <begin position="27"/>
        <end position="56"/>
    </location>
</feature>
<gene>
    <name evidence="2" type="ORF">ACFQGH_07560</name>
</gene>
<dbReference type="PROSITE" id="PS51257">
    <property type="entry name" value="PROKAR_LIPOPROTEIN"/>
    <property type="match status" value="1"/>
</dbReference>
<feature type="compositionally biased region" description="Acidic residues" evidence="1">
    <location>
        <begin position="94"/>
        <end position="109"/>
    </location>
</feature>
<feature type="compositionally biased region" description="Acidic residues" evidence="1">
    <location>
        <begin position="148"/>
        <end position="166"/>
    </location>
</feature>
<proteinExistence type="predicted"/>
<sequence length="166" mass="17976">MNDRRYSRRRVVLAAGSAALVGLAGCADDENGDDEEENGENGDDDGDDIDLDEGDDAPELTISLENEDGEPVSTGVEISVEELDGVTTHNISEETLEDGEASPESELEPGDYLITVESLEEEFEPQEEEVTLEEGEEEEVTFTLEGATADEDADVDEEEAEEEDEG</sequence>
<evidence type="ECO:0000313" key="2">
    <source>
        <dbReference type="EMBL" id="MFC6905059.1"/>
    </source>
</evidence>
<evidence type="ECO:0000313" key="3">
    <source>
        <dbReference type="Proteomes" id="UP001596312"/>
    </source>
</evidence>
<dbReference type="Gene3D" id="2.60.40.1120">
    <property type="entry name" value="Carboxypeptidase-like, regulatory domain"/>
    <property type="match status" value="1"/>
</dbReference>
<feature type="region of interest" description="Disordered" evidence="1">
    <location>
        <begin position="25"/>
        <end position="56"/>
    </location>
</feature>
<feature type="compositionally biased region" description="Acidic residues" evidence="1">
    <location>
        <begin position="118"/>
        <end position="140"/>
    </location>
</feature>
<dbReference type="AlphaFoldDB" id="A0ABD5V1Y2"/>
<feature type="region of interest" description="Disordered" evidence="1">
    <location>
        <begin position="81"/>
        <end position="166"/>
    </location>
</feature>